<comment type="caution">
    <text evidence="1">The sequence shown here is derived from an EMBL/GenBank/DDBJ whole genome shotgun (WGS) entry which is preliminary data.</text>
</comment>
<proteinExistence type="predicted"/>
<dbReference type="SUPFAM" id="SSF46955">
    <property type="entry name" value="Putative DNA-binding domain"/>
    <property type="match status" value="1"/>
</dbReference>
<sequence>MSYALVRQVWLDLETYARATGLHPQAVRRLVALGLLEPVRNARGELCFTPAQVTEAARIQRLHEGLSINYAAIGVVIDLLDRIGELEAALRDLPRQR</sequence>
<evidence type="ECO:0000313" key="1">
    <source>
        <dbReference type="EMBL" id="MFB9469719.1"/>
    </source>
</evidence>
<organism evidence="1 2">
    <name type="scientific">Nonomuraea salmonea</name>
    <dbReference type="NCBI Taxonomy" id="46181"/>
    <lineage>
        <taxon>Bacteria</taxon>
        <taxon>Bacillati</taxon>
        <taxon>Actinomycetota</taxon>
        <taxon>Actinomycetes</taxon>
        <taxon>Streptosporangiales</taxon>
        <taxon>Streptosporangiaceae</taxon>
        <taxon>Nonomuraea</taxon>
    </lineage>
</organism>
<dbReference type="Proteomes" id="UP001589568">
    <property type="component" value="Unassembled WGS sequence"/>
</dbReference>
<protein>
    <submittedName>
        <fullName evidence="1">Chaperone modulator CbpM</fullName>
    </submittedName>
</protein>
<keyword evidence="2" id="KW-1185">Reference proteome</keyword>
<accession>A0ABV5NIY4</accession>
<name>A0ABV5NIY4_9ACTN</name>
<dbReference type="EMBL" id="JBHMCF010000008">
    <property type="protein sequence ID" value="MFB9469719.1"/>
    <property type="molecule type" value="Genomic_DNA"/>
</dbReference>
<dbReference type="InterPro" id="IPR009061">
    <property type="entry name" value="DNA-bd_dom_put_sf"/>
</dbReference>
<dbReference type="Pfam" id="PF13591">
    <property type="entry name" value="MerR_2"/>
    <property type="match status" value="1"/>
</dbReference>
<dbReference type="Gene3D" id="1.10.1660.10">
    <property type="match status" value="1"/>
</dbReference>
<dbReference type="RefSeq" id="WP_345407932.1">
    <property type="nucleotide sequence ID" value="NZ_BAAAXS010000001.1"/>
</dbReference>
<gene>
    <name evidence="1" type="ORF">ACFFR3_09385</name>
</gene>
<evidence type="ECO:0000313" key="2">
    <source>
        <dbReference type="Proteomes" id="UP001589568"/>
    </source>
</evidence>
<reference evidence="1 2" key="1">
    <citation type="submission" date="2024-09" db="EMBL/GenBank/DDBJ databases">
        <authorList>
            <person name="Sun Q."/>
            <person name="Mori K."/>
        </authorList>
    </citation>
    <scope>NUCLEOTIDE SEQUENCE [LARGE SCALE GENOMIC DNA]</scope>
    <source>
        <strain evidence="1 2">JCM 3324</strain>
    </source>
</reference>